<proteinExistence type="predicted"/>
<evidence type="ECO:0000256" key="1">
    <source>
        <dbReference type="ARBA" id="ARBA00022723"/>
    </source>
</evidence>
<dbReference type="SUPFAM" id="SSF47895">
    <property type="entry name" value="Transducin (alpha subunit), insertion domain"/>
    <property type="match status" value="1"/>
</dbReference>
<keyword evidence="1 6" id="KW-0479">Metal-binding</keyword>
<feature type="compositionally biased region" description="Low complexity" evidence="7">
    <location>
        <begin position="303"/>
        <end position="320"/>
    </location>
</feature>
<dbReference type="PRINTS" id="PR00318">
    <property type="entry name" value="GPROTEINA"/>
</dbReference>
<evidence type="ECO:0000313" key="9">
    <source>
        <dbReference type="Proteomes" id="UP000308730"/>
    </source>
</evidence>
<evidence type="ECO:0000256" key="6">
    <source>
        <dbReference type="PIRSR" id="PIRSR601019-2"/>
    </source>
</evidence>
<evidence type="ECO:0000256" key="7">
    <source>
        <dbReference type="SAM" id="MobiDB-lite"/>
    </source>
</evidence>
<keyword evidence="3 5" id="KW-0342">GTP-binding</keyword>
<dbReference type="GO" id="GO:0046872">
    <property type="term" value="F:metal ion binding"/>
    <property type="evidence" value="ECO:0007669"/>
    <property type="project" value="UniProtKB-KW"/>
</dbReference>
<dbReference type="Gene3D" id="3.40.50.300">
    <property type="entry name" value="P-loop containing nucleotide triphosphate hydrolases"/>
    <property type="match status" value="2"/>
</dbReference>
<keyword evidence="9" id="KW-1185">Reference proteome</keyword>
<feature type="region of interest" description="Disordered" evidence="7">
    <location>
        <begin position="122"/>
        <end position="215"/>
    </location>
</feature>
<dbReference type="GO" id="GO:0005525">
    <property type="term" value="F:GTP binding"/>
    <property type="evidence" value="ECO:0007669"/>
    <property type="project" value="UniProtKB-KW"/>
</dbReference>
<gene>
    <name evidence="8" type="ORF">EUX98_g7512</name>
</gene>
<keyword evidence="2 5" id="KW-0547">Nucleotide-binding</keyword>
<dbReference type="Pfam" id="PF00503">
    <property type="entry name" value="G-alpha"/>
    <property type="match status" value="2"/>
</dbReference>
<dbReference type="GO" id="GO:0031683">
    <property type="term" value="F:G-protein beta/gamma-subunit complex binding"/>
    <property type="evidence" value="ECO:0007669"/>
    <property type="project" value="InterPro"/>
</dbReference>
<feature type="binding site" evidence="6">
    <location>
        <position position="400"/>
    </location>
    <ligand>
        <name>Mg(2+)</name>
        <dbReference type="ChEBI" id="CHEBI:18420"/>
    </ligand>
</feature>
<dbReference type="GO" id="GO:0007188">
    <property type="term" value="P:adenylate cyclase-modulating G protein-coupled receptor signaling pathway"/>
    <property type="evidence" value="ECO:0007669"/>
    <property type="project" value="TreeGrafter"/>
</dbReference>
<dbReference type="PROSITE" id="PS51882">
    <property type="entry name" value="G_ALPHA"/>
    <property type="match status" value="1"/>
</dbReference>
<dbReference type="SMART" id="SM00275">
    <property type="entry name" value="G_alpha"/>
    <property type="match status" value="1"/>
</dbReference>
<sequence>MSVSLDTPDPLAILLAPPPNESPASRAQRLQAETEARRISEQIDEDIRRERNEQRKWEKEKRTVKVLLLGQSESGKSTTIKNFQMAYAPNSFAQELSSWRAVVYLNLTRSILTILDILTKEATRKQSPSSSSSLDVPQSQSSLVAMAGSSSVDEEPEFKFTPVSTPHASASELGVDEAPGSPMSPSLPAWPEELADKAPPRPRTQASETSGATDNKFVLTQAHAALLARLHPPLLKVQDTLEATLGAPEPSPNSPYGGGGASDASRSPHEPNWRPNARKPKEFSITTRTGWRAALMKVRERISTSSATSLQSTASAAAGKKAGKRRKREEMDVEEVREVLCELGADMQTLWEDEGVRALLRKRKVRMDERSGFYLDDISRITTLRYEPTSDDVVRARLRTMGVQEYQFISEKIEKENIATGLLKTGSRKSGVPDPIKRTGPLGMEPGREWIIYDVGGAKSNRQAWLPYFTGLNAIIFLAPISCFDERLAEDPRVNRLEDSLILWKTIVSSDVLRSVQLILFLNKCDILQKKIHRGVRVADYISSYGDRPNDAKTVGKYLRQQFKDISMRHSPLQRQFFSFFTSVTDTKATAITVAAVREGIQRSNLRRVDLM</sequence>
<keyword evidence="4" id="KW-0807">Transducer</keyword>
<dbReference type="GO" id="GO:0005834">
    <property type="term" value="C:heterotrimeric G-protein complex"/>
    <property type="evidence" value="ECO:0007669"/>
    <property type="project" value="TreeGrafter"/>
</dbReference>
<reference evidence="8 9" key="1">
    <citation type="submission" date="2019-02" db="EMBL/GenBank/DDBJ databases">
        <title>Genome sequencing of the rare red list fungi Antrodiella citrinella (Flaviporus citrinellus).</title>
        <authorList>
            <person name="Buettner E."/>
            <person name="Kellner H."/>
        </authorList>
    </citation>
    <scope>NUCLEOTIDE SEQUENCE [LARGE SCALE GENOMIC DNA]</scope>
    <source>
        <strain evidence="8 9">DSM 108506</strain>
    </source>
</reference>
<feature type="binding site" evidence="5">
    <location>
        <begin position="523"/>
        <end position="526"/>
    </location>
    <ligand>
        <name>GTP</name>
        <dbReference type="ChEBI" id="CHEBI:37565"/>
    </ligand>
</feature>
<protein>
    <recommendedName>
        <fullName evidence="10">G-alpha-domain-containing protein</fullName>
    </recommendedName>
</protein>
<dbReference type="SUPFAM" id="SSF52540">
    <property type="entry name" value="P-loop containing nucleoside triphosphate hydrolases"/>
    <property type="match status" value="1"/>
</dbReference>
<keyword evidence="6" id="KW-0460">Magnesium</keyword>
<dbReference type="AlphaFoldDB" id="A0A4S4MTM4"/>
<evidence type="ECO:0000256" key="2">
    <source>
        <dbReference type="ARBA" id="ARBA00022741"/>
    </source>
</evidence>
<dbReference type="EMBL" id="SGPM01000321">
    <property type="protein sequence ID" value="THH26680.1"/>
    <property type="molecule type" value="Genomic_DNA"/>
</dbReference>
<dbReference type="InterPro" id="IPR011025">
    <property type="entry name" value="GproteinA_insert"/>
</dbReference>
<evidence type="ECO:0000256" key="4">
    <source>
        <dbReference type="ARBA" id="ARBA00023224"/>
    </source>
</evidence>
<dbReference type="FunFam" id="3.40.50.300:FF:000692">
    <property type="entry name" value="Guanine nucleotide-binding protein subunit alpha"/>
    <property type="match status" value="1"/>
</dbReference>
<dbReference type="GO" id="GO:0003924">
    <property type="term" value="F:GTPase activity"/>
    <property type="evidence" value="ECO:0007669"/>
    <property type="project" value="InterPro"/>
</dbReference>
<dbReference type="PANTHER" id="PTHR10218:SF360">
    <property type="entry name" value="GUANINE NUCLEOTIDE-BINDING PROTEIN SUBUNIT ALPHA HOMOLOG"/>
    <property type="match status" value="1"/>
</dbReference>
<feature type="region of interest" description="Disordered" evidence="7">
    <location>
        <begin position="1"/>
        <end position="38"/>
    </location>
</feature>
<evidence type="ECO:0000313" key="8">
    <source>
        <dbReference type="EMBL" id="THH26680.1"/>
    </source>
</evidence>
<evidence type="ECO:0000256" key="3">
    <source>
        <dbReference type="ARBA" id="ARBA00023134"/>
    </source>
</evidence>
<feature type="region of interest" description="Disordered" evidence="7">
    <location>
        <begin position="244"/>
        <end position="286"/>
    </location>
</feature>
<dbReference type="PANTHER" id="PTHR10218">
    <property type="entry name" value="GTP-BINDING PROTEIN ALPHA SUBUNIT"/>
    <property type="match status" value="1"/>
</dbReference>
<dbReference type="Proteomes" id="UP000308730">
    <property type="component" value="Unassembled WGS sequence"/>
</dbReference>
<feature type="compositionally biased region" description="Low complexity" evidence="7">
    <location>
        <begin position="127"/>
        <end position="144"/>
    </location>
</feature>
<feature type="compositionally biased region" description="Polar residues" evidence="7">
    <location>
        <begin position="204"/>
        <end position="213"/>
    </location>
</feature>
<feature type="region of interest" description="Disordered" evidence="7">
    <location>
        <begin position="303"/>
        <end position="329"/>
    </location>
</feature>
<dbReference type="InterPro" id="IPR027417">
    <property type="entry name" value="P-loop_NTPase"/>
</dbReference>
<organism evidence="8 9">
    <name type="scientific">Antrodiella citrinella</name>
    <dbReference type="NCBI Taxonomy" id="2447956"/>
    <lineage>
        <taxon>Eukaryota</taxon>
        <taxon>Fungi</taxon>
        <taxon>Dikarya</taxon>
        <taxon>Basidiomycota</taxon>
        <taxon>Agaricomycotina</taxon>
        <taxon>Agaricomycetes</taxon>
        <taxon>Polyporales</taxon>
        <taxon>Steccherinaceae</taxon>
        <taxon>Antrodiella</taxon>
    </lineage>
</organism>
<evidence type="ECO:0000256" key="5">
    <source>
        <dbReference type="PIRSR" id="PIRSR601019-1"/>
    </source>
</evidence>
<dbReference type="OrthoDB" id="5817230at2759"/>
<name>A0A4S4MTM4_9APHY</name>
<evidence type="ECO:0008006" key="10">
    <source>
        <dbReference type="Google" id="ProtNLM"/>
    </source>
</evidence>
<accession>A0A4S4MTM4</accession>
<comment type="caution">
    <text evidence="8">The sequence shown here is derived from an EMBL/GenBank/DDBJ whole genome shotgun (WGS) entry which is preliminary data.</text>
</comment>
<feature type="compositionally biased region" description="Low complexity" evidence="7">
    <location>
        <begin position="1"/>
        <end position="15"/>
    </location>
</feature>
<dbReference type="GO" id="GO:0005737">
    <property type="term" value="C:cytoplasm"/>
    <property type="evidence" value="ECO:0007669"/>
    <property type="project" value="TreeGrafter"/>
</dbReference>
<dbReference type="GO" id="GO:0001664">
    <property type="term" value="F:G protein-coupled receptor binding"/>
    <property type="evidence" value="ECO:0007669"/>
    <property type="project" value="TreeGrafter"/>
</dbReference>
<dbReference type="InterPro" id="IPR001019">
    <property type="entry name" value="Gprotein_alpha_su"/>
</dbReference>